<keyword evidence="3" id="KW-1185">Reference proteome</keyword>
<feature type="domain" description="DUF7918" evidence="1">
    <location>
        <begin position="9"/>
        <end position="240"/>
    </location>
</feature>
<evidence type="ECO:0000313" key="3">
    <source>
        <dbReference type="Proteomes" id="UP001286456"/>
    </source>
</evidence>
<comment type="caution">
    <text evidence="2">The sequence shown here is derived from an EMBL/GenBank/DDBJ whole genome shotgun (WGS) entry which is preliminary data.</text>
</comment>
<name>A0AAE0M620_9PEZI</name>
<dbReference type="InterPro" id="IPR057678">
    <property type="entry name" value="DUF7918"/>
</dbReference>
<dbReference type="PANTHER" id="PTHR36223:SF1">
    <property type="entry name" value="TRANSCRIPTION ELONGATION FACTOR EAF N-TERMINAL DOMAIN-CONTAINING PROTEIN"/>
    <property type="match status" value="1"/>
</dbReference>
<organism evidence="2 3">
    <name type="scientific">Cercophora scortea</name>
    <dbReference type="NCBI Taxonomy" id="314031"/>
    <lineage>
        <taxon>Eukaryota</taxon>
        <taxon>Fungi</taxon>
        <taxon>Dikarya</taxon>
        <taxon>Ascomycota</taxon>
        <taxon>Pezizomycotina</taxon>
        <taxon>Sordariomycetes</taxon>
        <taxon>Sordariomycetidae</taxon>
        <taxon>Sordariales</taxon>
        <taxon>Lasiosphaeriaceae</taxon>
        <taxon>Cercophora</taxon>
    </lineage>
</organism>
<sequence>MAVITELPGLEATILVNGAAAKEYIDDSADDEQDQPDCPTVVKYIESVPGASFSIRFVKDKKFRHSSHHIAYKVAVDGIRTSLLHADRTSRNKRWETTRKEMTLGNPKDGYKKGRFRFAKLDVVNDDDLSVEEKKNLFEQAKDLGTLKVLVYHMKPDEKRERSSGKRFAYSEPVVNRVAEKALKGREIDCRTDFDCIPAPSHRPSETRSIYEDPEKRHFAVFEFRYRSKEGLMKEGIIPRPRPADEVDGMSEAEVRRLAREFLELRRNQANWLQNQSTNGDVKVKTEAKRGIKRDASDMGDATFMSRYKARRLNGGSLEVDLTDD</sequence>
<dbReference type="PANTHER" id="PTHR36223">
    <property type="entry name" value="BETA-LACTAMASE-TYPE TRANSPEPTIDASE FOLD DOMAIN CONTAINING PROTEIN"/>
    <property type="match status" value="1"/>
</dbReference>
<evidence type="ECO:0000259" key="1">
    <source>
        <dbReference type="Pfam" id="PF25534"/>
    </source>
</evidence>
<reference evidence="2" key="1">
    <citation type="journal article" date="2023" name="Mol. Phylogenet. Evol.">
        <title>Genome-scale phylogeny and comparative genomics of the fungal order Sordariales.</title>
        <authorList>
            <person name="Hensen N."/>
            <person name="Bonometti L."/>
            <person name="Westerberg I."/>
            <person name="Brannstrom I.O."/>
            <person name="Guillou S."/>
            <person name="Cros-Aarteil S."/>
            <person name="Calhoun S."/>
            <person name="Haridas S."/>
            <person name="Kuo A."/>
            <person name="Mondo S."/>
            <person name="Pangilinan J."/>
            <person name="Riley R."/>
            <person name="LaButti K."/>
            <person name="Andreopoulos B."/>
            <person name="Lipzen A."/>
            <person name="Chen C."/>
            <person name="Yan M."/>
            <person name="Daum C."/>
            <person name="Ng V."/>
            <person name="Clum A."/>
            <person name="Steindorff A."/>
            <person name="Ohm R.A."/>
            <person name="Martin F."/>
            <person name="Silar P."/>
            <person name="Natvig D.O."/>
            <person name="Lalanne C."/>
            <person name="Gautier V."/>
            <person name="Ament-Velasquez S.L."/>
            <person name="Kruys A."/>
            <person name="Hutchinson M.I."/>
            <person name="Powell A.J."/>
            <person name="Barry K."/>
            <person name="Miller A.N."/>
            <person name="Grigoriev I.V."/>
            <person name="Debuchy R."/>
            <person name="Gladieux P."/>
            <person name="Hiltunen Thoren M."/>
            <person name="Johannesson H."/>
        </authorList>
    </citation>
    <scope>NUCLEOTIDE SEQUENCE</scope>
    <source>
        <strain evidence="2">SMH4131-1</strain>
    </source>
</reference>
<evidence type="ECO:0000313" key="2">
    <source>
        <dbReference type="EMBL" id="KAK3320776.1"/>
    </source>
</evidence>
<dbReference type="Proteomes" id="UP001286456">
    <property type="component" value="Unassembled WGS sequence"/>
</dbReference>
<reference evidence="2" key="2">
    <citation type="submission" date="2023-06" db="EMBL/GenBank/DDBJ databases">
        <authorList>
            <consortium name="Lawrence Berkeley National Laboratory"/>
            <person name="Haridas S."/>
            <person name="Hensen N."/>
            <person name="Bonometti L."/>
            <person name="Westerberg I."/>
            <person name="Brannstrom I.O."/>
            <person name="Guillou S."/>
            <person name="Cros-Aarteil S."/>
            <person name="Calhoun S."/>
            <person name="Kuo A."/>
            <person name="Mondo S."/>
            <person name="Pangilinan J."/>
            <person name="Riley R."/>
            <person name="Labutti K."/>
            <person name="Andreopoulos B."/>
            <person name="Lipzen A."/>
            <person name="Chen C."/>
            <person name="Yanf M."/>
            <person name="Daum C."/>
            <person name="Ng V."/>
            <person name="Clum A."/>
            <person name="Steindorff A."/>
            <person name="Ohm R."/>
            <person name="Martin F."/>
            <person name="Silar P."/>
            <person name="Natvig D."/>
            <person name="Lalanne C."/>
            <person name="Gautier V."/>
            <person name="Ament-Velasquez S.L."/>
            <person name="Kruys A."/>
            <person name="Hutchinson M.I."/>
            <person name="Powell A.J."/>
            <person name="Barry K."/>
            <person name="Miller A.N."/>
            <person name="Grigoriev I.V."/>
            <person name="Debuchy R."/>
            <person name="Gladieux P."/>
            <person name="Thoren M.H."/>
            <person name="Johannesson H."/>
        </authorList>
    </citation>
    <scope>NUCLEOTIDE SEQUENCE</scope>
    <source>
        <strain evidence="2">SMH4131-1</strain>
    </source>
</reference>
<dbReference type="Pfam" id="PF25534">
    <property type="entry name" value="DUF7918"/>
    <property type="match status" value="1"/>
</dbReference>
<proteinExistence type="predicted"/>
<dbReference type="EMBL" id="JAUEPO010000005">
    <property type="protein sequence ID" value="KAK3320776.1"/>
    <property type="molecule type" value="Genomic_DNA"/>
</dbReference>
<protein>
    <recommendedName>
        <fullName evidence="1">DUF7918 domain-containing protein</fullName>
    </recommendedName>
</protein>
<dbReference type="AlphaFoldDB" id="A0AAE0M620"/>
<gene>
    <name evidence="2" type="ORF">B0T19DRAFT_403400</name>
</gene>
<accession>A0AAE0M620</accession>